<keyword evidence="10" id="KW-0949">S-adenosyl-L-methionine</keyword>
<evidence type="ECO:0000256" key="11">
    <source>
        <dbReference type="ARBA" id="ARBA00022723"/>
    </source>
</evidence>
<keyword evidence="12" id="KW-0547">Nucleotide-binding</keyword>
<reference evidence="23" key="1">
    <citation type="journal article" date="2019" name="bioRxiv">
        <title>The Genome of the Zebra Mussel, Dreissena polymorpha: A Resource for Invasive Species Research.</title>
        <authorList>
            <person name="McCartney M.A."/>
            <person name="Auch B."/>
            <person name="Kono T."/>
            <person name="Mallez S."/>
            <person name="Zhang Y."/>
            <person name="Obille A."/>
            <person name="Becker A."/>
            <person name="Abrahante J.E."/>
            <person name="Garbe J."/>
            <person name="Badalamenti J.P."/>
            <person name="Herman A."/>
            <person name="Mangelson H."/>
            <person name="Liachko I."/>
            <person name="Sullivan S."/>
            <person name="Sone E.D."/>
            <person name="Koren S."/>
            <person name="Silverstein K.A.T."/>
            <person name="Beckman K.B."/>
            <person name="Gohl D.M."/>
        </authorList>
    </citation>
    <scope>NUCLEOTIDE SEQUENCE</scope>
    <source>
        <strain evidence="23">Duluth1</strain>
        <tissue evidence="23">Whole animal</tissue>
    </source>
</reference>
<dbReference type="FunFam" id="3.20.20.70:FF:000117">
    <property type="entry name" value="molybdenum cofactor biosynthesis protein 1"/>
    <property type="match status" value="1"/>
</dbReference>
<dbReference type="GO" id="GO:0061798">
    <property type="term" value="F:GTP 3',8'-cyclase activity"/>
    <property type="evidence" value="ECO:0007669"/>
    <property type="project" value="UniProtKB-EC"/>
</dbReference>
<dbReference type="SMART" id="SM00729">
    <property type="entry name" value="Elp3"/>
    <property type="match status" value="1"/>
</dbReference>
<dbReference type="PANTHER" id="PTHR22960">
    <property type="entry name" value="MOLYBDOPTERIN COFACTOR SYNTHESIS PROTEIN A"/>
    <property type="match status" value="1"/>
</dbReference>
<dbReference type="NCBIfam" id="TIGR02666">
    <property type="entry name" value="moaA"/>
    <property type="match status" value="1"/>
</dbReference>
<evidence type="ECO:0000256" key="8">
    <source>
        <dbReference type="ARBA" id="ARBA00015273"/>
    </source>
</evidence>
<comment type="catalytic activity">
    <reaction evidence="1">
        <text>(8S)-3',8-cyclo-7,8-dihydroguanosine 5'-triphosphate = cyclic pyranopterin phosphate + diphosphate</text>
        <dbReference type="Rhea" id="RHEA:49580"/>
        <dbReference type="ChEBI" id="CHEBI:33019"/>
        <dbReference type="ChEBI" id="CHEBI:59648"/>
        <dbReference type="ChEBI" id="CHEBI:131766"/>
        <dbReference type="EC" id="4.6.1.17"/>
    </reaction>
</comment>
<name>A0A9D4LAD1_DREPO</name>
<dbReference type="InterPro" id="IPR050105">
    <property type="entry name" value="MoCo_biosynth_MoaA/MoaC"/>
</dbReference>
<keyword evidence="13" id="KW-0408">Iron</keyword>
<dbReference type="InterPro" id="IPR010505">
    <property type="entry name" value="MoaA_twitch"/>
</dbReference>
<protein>
    <recommendedName>
        <fullName evidence="8">Molybdenum cofactor biosynthesis protein 1</fullName>
        <ecNumber evidence="6">4.1.99.22</ecNumber>
        <ecNumber evidence="7">4.6.1.17</ecNumber>
    </recommendedName>
</protein>
<evidence type="ECO:0000256" key="19">
    <source>
        <dbReference type="ARBA" id="ARBA00054222"/>
    </source>
</evidence>
<dbReference type="SFLD" id="SFLDG01067">
    <property type="entry name" value="SPASM/twitch_domain_containing"/>
    <property type="match status" value="1"/>
</dbReference>
<dbReference type="GO" id="GO:0046872">
    <property type="term" value="F:metal ion binding"/>
    <property type="evidence" value="ECO:0007669"/>
    <property type="project" value="UniProtKB-KW"/>
</dbReference>
<evidence type="ECO:0000256" key="21">
    <source>
        <dbReference type="SAM" id="MobiDB-lite"/>
    </source>
</evidence>
<dbReference type="InterPro" id="IPR040064">
    <property type="entry name" value="MoaA-like"/>
</dbReference>
<dbReference type="CDD" id="cd21117">
    <property type="entry name" value="Twitch_MoaA"/>
    <property type="match status" value="1"/>
</dbReference>
<dbReference type="Gene3D" id="3.20.20.70">
    <property type="entry name" value="Aldolase class I"/>
    <property type="match status" value="1"/>
</dbReference>
<comment type="caution">
    <text evidence="23">The sequence shown here is derived from an EMBL/GenBank/DDBJ whole genome shotgun (WGS) entry which is preliminary data.</text>
</comment>
<dbReference type="CDD" id="cd01420">
    <property type="entry name" value="MoaC_PE"/>
    <property type="match status" value="1"/>
</dbReference>
<keyword evidence="16" id="KW-0501">Molybdenum cofactor biosynthesis</keyword>
<dbReference type="InterPro" id="IPR000385">
    <property type="entry name" value="MoaA_NifB_PqqE_Fe-S-bd_CS"/>
</dbReference>
<dbReference type="NCBIfam" id="TIGR00581">
    <property type="entry name" value="moaC"/>
    <property type="match status" value="1"/>
</dbReference>
<dbReference type="NCBIfam" id="NF006870">
    <property type="entry name" value="PRK09364.1"/>
    <property type="match status" value="1"/>
</dbReference>
<evidence type="ECO:0000256" key="1">
    <source>
        <dbReference type="ARBA" id="ARBA00001637"/>
    </source>
</evidence>
<dbReference type="PROSITE" id="PS01305">
    <property type="entry name" value="MOAA_NIFB_PQQE"/>
    <property type="match status" value="1"/>
</dbReference>
<gene>
    <name evidence="23" type="ORF">DPMN_095898</name>
</gene>
<dbReference type="InterPro" id="IPR036522">
    <property type="entry name" value="MoaC_sf"/>
</dbReference>
<dbReference type="Pfam" id="PF01967">
    <property type="entry name" value="MoaC"/>
    <property type="match status" value="1"/>
</dbReference>
<dbReference type="InterPro" id="IPR047594">
    <property type="entry name" value="MoaC_bact/euk"/>
</dbReference>
<dbReference type="PROSITE" id="PS51918">
    <property type="entry name" value="RADICAL_SAM"/>
    <property type="match status" value="1"/>
</dbReference>
<dbReference type="GO" id="GO:0005525">
    <property type="term" value="F:GTP binding"/>
    <property type="evidence" value="ECO:0007669"/>
    <property type="project" value="UniProtKB-KW"/>
</dbReference>
<evidence type="ECO:0000256" key="17">
    <source>
        <dbReference type="ARBA" id="ARBA00023239"/>
    </source>
</evidence>
<evidence type="ECO:0000259" key="22">
    <source>
        <dbReference type="PROSITE" id="PS51918"/>
    </source>
</evidence>
<keyword evidence="24" id="KW-1185">Reference proteome</keyword>
<dbReference type="SUPFAM" id="SSF102114">
    <property type="entry name" value="Radical SAM enzymes"/>
    <property type="match status" value="1"/>
</dbReference>
<dbReference type="InterPro" id="IPR013483">
    <property type="entry name" value="MoaA"/>
</dbReference>
<comment type="similarity">
    <text evidence="5">In the N-terminal section; belongs to the radical SAM superfamily. MoaA family.</text>
</comment>
<feature type="domain" description="Radical SAM core" evidence="22">
    <location>
        <begin position="63"/>
        <end position="278"/>
    </location>
</feature>
<evidence type="ECO:0000256" key="9">
    <source>
        <dbReference type="ARBA" id="ARBA00022485"/>
    </source>
</evidence>
<dbReference type="InterPro" id="IPR058240">
    <property type="entry name" value="rSAM_sf"/>
</dbReference>
<dbReference type="GO" id="GO:0051539">
    <property type="term" value="F:4 iron, 4 sulfur cluster binding"/>
    <property type="evidence" value="ECO:0007669"/>
    <property type="project" value="UniProtKB-KW"/>
</dbReference>
<keyword evidence="11" id="KW-0479">Metal-binding</keyword>
<comment type="similarity">
    <text evidence="4">In the C-terminal section; belongs to the MoaC family.</text>
</comment>
<dbReference type="EC" id="4.6.1.17" evidence="7"/>
<comment type="function">
    <text evidence="19">Isoform MOCS1A and isoform MOCS1B probably form a complex that catalyzes the conversion of 5'-GTP to cyclic pyranopterin monophosphate (cPMP). MOCS1A catalyzes the cyclization of GTP to (8S)-3',8-cyclo-7,8-dihydroguanosine 5'-triphosphate and MOCS1B catalyzes the subsequent conversion of (8S)-3',8-cyclo-7,8-dihydroguanosine 5'-triphosphate to cPMP.</text>
</comment>
<dbReference type="GO" id="GO:0006777">
    <property type="term" value="P:Mo-molybdopterin cofactor biosynthetic process"/>
    <property type="evidence" value="ECO:0007669"/>
    <property type="project" value="UniProtKB-KW"/>
</dbReference>
<comment type="cofactor">
    <cofactor evidence="2">
        <name>[4Fe-4S] cluster</name>
        <dbReference type="ChEBI" id="CHEBI:49883"/>
    </cofactor>
</comment>
<dbReference type="SFLD" id="SFLDG01386">
    <property type="entry name" value="main_SPASM_domain-containing"/>
    <property type="match status" value="1"/>
</dbReference>
<keyword evidence="9" id="KW-0004">4Fe-4S</keyword>
<evidence type="ECO:0000256" key="3">
    <source>
        <dbReference type="ARBA" id="ARBA00005046"/>
    </source>
</evidence>
<dbReference type="NCBIfam" id="NF001199">
    <property type="entry name" value="PRK00164.2-1"/>
    <property type="match status" value="1"/>
</dbReference>
<evidence type="ECO:0000256" key="6">
    <source>
        <dbReference type="ARBA" id="ARBA00012167"/>
    </source>
</evidence>
<feature type="region of interest" description="Disordered" evidence="21">
    <location>
        <begin position="446"/>
        <end position="465"/>
    </location>
</feature>
<comment type="catalytic activity">
    <reaction evidence="18">
        <text>GTP + AH2 + S-adenosyl-L-methionine = (8S)-3',8-cyclo-7,8-dihydroguanosine 5'-triphosphate + 5'-deoxyadenosine + L-methionine + A + H(+)</text>
        <dbReference type="Rhea" id="RHEA:49576"/>
        <dbReference type="ChEBI" id="CHEBI:13193"/>
        <dbReference type="ChEBI" id="CHEBI:15378"/>
        <dbReference type="ChEBI" id="CHEBI:17319"/>
        <dbReference type="ChEBI" id="CHEBI:17499"/>
        <dbReference type="ChEBI" id="CHEBI:37565"/>
        <dbReference type="ChEBI" id="CHEBI:57844"/>
        <dbReference type="ChEBI" id="CHEBI:59789"/>
        <dbReference type="ChEBI" id="CHEBI:131766"/>
        <dbReference type="EC" id="4.1.99.22"/>
    </reaction>
</comment>
<dbReference type="InterPro" id="IPR023045">
    <property type="entry name" value="MoaC"/>
</dbReference>
<dbReference type="GO" id="GO:0061799">
    <property type="term" value="F:cyclic pyranopterin monophosphate synthase activity"/>
    <property type="evidence" value="ECO:0007669"/>
    <property type="project" value="UniProtKB-EC"/>
</dbReference>
<accession>A0A9D4LAD1</accession>
<evidence type="ECO:0000256" key="14">
    <source>
        <dbReference type="ARBA" id="ARBA00023014"/>
    </source>
</evidence>
<evidence type="ECO:0000256" key="18">
    <source>
        <dbReference type="ARBA" id="ARBA00048697"/>
    </source>
</evidence>
<dbReference type="CDD" id="cd01335">
    <property type="entry name" value="Radical_SAM"/>
    <property type="match status" value="1"/>
</dbReference>
<dbReference type="EMBL" id="JAIWYP010000003">
    <property type="protein sequence ID" value="KAH3853376.1"/>
    <property type="molecule type" value="Genomic_DNA"/>
</dbReference>
<evidence type="ECO:0000256" key="4">
    <source>
        <dbReference type="ARBA" id="ARBA00008484"/>
    </source>
</evidence>
<dbReference type="InterPro" id="IPR002820">
    <property type="entry name" value="Mopterin_CF_biosynth-C_dom"/>
</dbReference>
<proteinExistence type="inferred from homology"/>
<dbReference type="Pfam" id="PF04055">
    <property type="entry name" value="Radical_SAM"/>
    <property type="match status" value="1"/>
</dbReference>
<evidence type="ECO:0000256" key="20">
    <source>
        <dbReference type="ARBA" id="ARBA00063038"/>
    </source>
</evidence>
<dbReference type="SFLD" id="SFLDG01383">
    <property type="entry name" value="cyclic_pyranopterin_phosphate"/>
    <property type="match status" value="1"/>
</dbReference>
<dbReference type="HAMAP" id="MF_01225_B">
    <property type="entry name" value="MoaA_B"/>
    <property type="match status" value="1"/>
</dbReference>
<dbReference type="Gene3D" id="3.30.70.640">
    <property type="entry name" value="Molybdopterin cofactor biosynthesis C (MoaC) domain"/>
    <property type="match status" value="1"/>
</dbReference>
<evidence type="ECO:0000256" key="15">
    <source>
        <dbReference type="ARBA" id="ARBA00023134"/>
    </source>
</evidence>
<dbReference type="Pfam" id="PF06463">
    <property type="entry name" value="Mob_synth_C"/>
    <property type="match status" value="1"/>
</dbReference>
<evidence type="ECO:0000256" key="5">
    <source>
        <dbReference type="ARBA" id="ARBA00009862"/>
    </source>
</evidence>
<evidence type="ECO:0000313" key="24">
    <source>
        <dbReference type="Proteomes" id="UP000828390"/>
    </source>
</evidence>
<sequence length="826" mass="92140">MRRLLLNVVKLIDSNQLVKSSRFCSHISAITSQKNTEEPEGHVKSLDHRSVSSVVHNDVLTDTFGRRHTYLRISLTERCNLRCQYCMPEGGVSLTPNERLLSSEEILKLSELFVKEGITKIRLTGGEPLVRKDIVDIVAGLSYLRRYGLQSVAMSTNGITLARRLPELKEAGLDLLNISLDTLVPAKFEFVTRRKGWDKVMKGIDTALELGYSPVKVNCVVMRGINDDEICDFVALTEHKNIDIRFIEYMPFDGNKWNFKKMVPYQELVSVIKEKYPAFHRIPDQPNDTSKGYKVDGFQGQVGFITSMSEHFCSSCNRLRLTADGNLKVCLFGNAEVSLRDAVRGGSSDEELLSVISAAVSRKKKQHAGMFNLSKMKNRPMILIGDALLCNGLSLQAGISLNMRQNGAQTIHVSTFHTVAVLNNDDKSDDSNHRRVSYNKYNQKINDSESMNSSNQTGNMQNNYSEPGSSFIDEQFFGSLANESSASSEIHHLQDGLSIVSATSDFSEKHNINSKYKSNMNFVDEQYFDAVVNQSKTMGRYSSEIFSVKDQQENLTNDHLYMPVNATDVQNPMNILSTGYNATSEHERFWTLFGEGYSPSDLENLRKFTTIKDHLSPNVMETNSETNNNSKFWEEYGHNFQTSNNSVNTNAGQGLHNENEEKYLNSSDLPKLTHTDDAGKLNMVDISKKSDTPRVAVATGYVLLNEVAYNLVLTNKLKKGDVLTVAKIAGINAAKRTSDLIPLCHNIPISKIDINLELVENCHAIRVTSLVKTHGKTGVEMEAITAVAIAAVTVYDMCKAVTKDIVITDIRLVHKSGGKSGEFNAK</sequence>
<reference evidence="23" key="2">
    <citation type="submission" date="2020-11" db="EMBL/GenBank/DDBJ databases">
        <authorList>
            <person name="McCartney M.A."/>
            <person name="Auch B."/>
            <person name="Kono T."/>
            <person name="Mallez S."/>
            <person name="Becker A."/>
            <person name="Gohl D.M."/>
            <person name="Silverstein K.A.T."/>
            <person name="Koren S."/>
            <person name="Bechman K.B."/>
            <person name="Herman A."/>
            <person name="Abrahante J.E."/>
            <person name="Garbe J."/>
        </authorList>
    </citation>
    <scope>NUCLEOTIDE SEQUENCE</scope>
    <source>
        <strain evidence="23">Duluth1</strain>
        <tissue evidence="23">Whole animal</tissue>
    </source>
</reference>
<dbReference type="SFLD" id="SFLDS00029">
    <property type="entry name" value="Radical_SAM"/>
    <property type="match status" value="1"/>
</dbReference>
<comment type="subunit">
    <text evidence="20">Isoform MOCS1A and isoform MOCS1B probably form a heterooligomer.</text>
</comment>
<comment type="pathway">
    <text evidence="3">Cofactor biosynthesis; molybdopterin biosynthesis.</text>
</comment>
<keyword evidence="14" id="KW-0411">Iron-sulfur</keyword>
<evidence type="ECO:0000313" key="23">
    <source>
        <dbReference type="EMBL" id="KAH3853376.1"/>
    </source>
</evidence>
<evidence type="ECO:0000256" key="7">
    <source>
        <dbReference type="ARBA" id="ARBA00012575"/>
    </source>
</evidence>
<dbReference type="AlphaFoldDB" id="A0A9D4LAD1"/>
<evidence type="ECO:0000256" key="16">
    <source>
        <dbReference type="ARBA" id="ARBA00023150"/>
    </source>
</evidence>
<dbReference type="EC" id="4.1.99.22" evidence="6"/>
<dbReference type="InterPro" id="IPR006638">
    <property type="entry name" value="Elp3/MiaA/NifB-like_rSAM"/>
</dbReference>
<dbReference type="InterPro" id="IPR013785">
    <property type="entry name" value="Aldolase_TIM"/>
</dbReference>
<dbReference type="HAMAP" id="MF_01224_B">
    <property type="entry name" value="MoaC_B"/>
    <property type="match status" value="1"/>
</dbReference>
<evidence type="ECO:0000256" key="2">
    <source>
        <dbReference type="ARBA" id="ARBA00001966"/>
    </source>
</evidence>
<dbReference type="SUPFAM" id="SSF55040">
    <property type="entry name" value="Molybdenum cofactor biosynthesis protein C, MoaC"/>
    <property type="match status" value="1"/>
</dbReference>
<evidence type="ECO:0000256" key="13">
    <source>
        <dbReference type="ARBA" id="ARBA00023004"/>
    </source>
</evidence>
<dbReference type="OrthoDB" id="429626at2759"/>
<dbReference type="PANTHER" id="PTHR22960:SF0">
    <property type="entry name" value="MOLYBDENUM COFACTOR BIOSYNTHESIS PROTEIN 1"/>
    <property type="match status" value="1"/>
</dbReference>
<keyword evidence="15" id="KW-0342">GTP-binding</keyword>
<organism evidence="23 24">
    <name type="scientific">Dreissena polymorpha</name>
    <name type="common">Zebra mussel</name>
    <name type="synonym">Mytilus polymorpha</name>
    <dbReference type="NCBI Taxonomy" id="45954"/>
    <lineage>
        <taxon>Eukaryota</taxon>
        <taxon>Metazoa</taxon>
        <taxon>Spiralia</taxon>
        <taxon>Lophotrochozoa</taxon>
        <taxon>Mollusca</taxon>
        <taxon>Bivalvia</taxon>
        <taxon>Autobranchia</taxon>
        <taxon>Heteroconchia</taxon>
        <taxon>Euheterodonta</taxon>
        <taxon>Imparidentia</taxon>
        <taxon>Neoheterodontei</taxon>
        <taxon>Myida</taxon>
        <taxon>Dreissenoidea</taxon>
        <taxon>Dreissenidae</taxon>
        <taxon>Dreissena</taxon>
    </lineage>
</organism>
<evidence type="ECO:0000256" key="12">
    <source>
        <dbReference type="ARBA" id="ARBA00022741"/>
    </source>
</evidence>
<evidence type="ECO:0000256" key="10">
    <source>
        <dbReference type="ARBA" id="ARBA00022691"/>
    </source>
</evidence>
<dbReference type="InterPro" id="IPR007197">
    <property type="entry name" value="rSAM"/>
</dbReference>
<keyword evidence="17" id="KW-0456">Lyase</keyword>
<dbReference type="Proteomes" id="UP000828390">
    <property type="component" value="Unassembled WGS sequence"/>
</dbReference>